<proteinExistence type="predicted"/>
<evidence type="ECO:0000313" key="1">
    <source>
        <dbReference type="EMBL" id="MDQ9169556.1"/>
    </source>
</evidence>
<dbReference type="RefSeq" id="WP_338435456.1">
    <property type="nucleotide sequence ID" value="NZ_JAUYVH010000001.1"/>
</dbReference>
<reference evidence="1 2" key="1">
    <citation type="submission" date="2023-08" db="EMBL/GenBank/DDBJ databases">
        <title>Oxalobacteraceae gen .nov., isolated from river sludge outside the plant.</title>
        <authorList>
            <person name="Zhao S.Y."/>
        </authorList>
    </citation>
    <scope>NUCLEOTIDE SEQUENCE [LARGE SCALE GENOMIC DNA]</scope>
    <source>
        <strain evidence="1 2">R-40</strain>
    </source>
</reference>
<keyword evidence="2" id="KW-1185">Reference proteome</keyword>
<dbReference type="Proteomes" id="UP001225596">
    <property type="component" value="Unassembled WGS sequence"/>
</dbReference>
<dbReference type="InterPro" id="IPR023198">
    <property type="entry name" value="PGP-like_dom2"/>
</dbReference>
<dbReference type="Gene3D" id="1.10.150.240">
    <property type="entry name" value="Putative phosphatase, domain 2"/>
    <property type="match status" value="1"/>
</dbReference>
<comment type="caution">
    <text evidence="1">The sequence shown here is derived from an EMBL/GenBank/DDBJ whole genome shotgun (WGS) entry which is preliminary data.</text>
</comment>
<evidence type="ECO:0000313" key="2">
    <source>
        <dbReference type="Proteomes" id="UP001225596"/>
    </source>
</evidence>
<dbReference type="EMBL" id="JAUYVH010000001">
    <property type="protein sequence ID" value="MDQ9169556.1"/>
    <property type="molecule type" value="Genomic_DNA"/>
</dbReference>
<organism evidence="1 2">
    <name type="scientific">Keguizhuia sedimenti</name>
    <dbReference type="NCBI Taxonomy" id="3064264"/>
    <lineage>
        <taxon>Bacteria</taxon>
        <taxon>Pseudomonadati</taxon>
        <taxon>Pseudomonadota</taxon>
        <taxon>Betaproteobacteria</taxon>
        <taxon>Burkholderiales</taxon>
        <taxon>Oxalobacteraceae</taxon>
        <taxon>Keguizhuia</taxon>
    </lineage>
</organism>
<gene>
    <name evidence="1" type="ORF">Q8A64_03935</name>
</gene>
<protein>
    <submittedName>
        <fullName evidence="1">Uncharacterized protein</fullName>
    </submittedName>
</protein>
<accession>A0ABU1BKN6</accession>
<sequence length="112" mass="13144">MLGKTEHISGKYDHDIEYHRNAYNAAFYELGLKWHWDPATYQALLPQENEKERIRSYLESHHAHLLNVYDAEFLIEAIESTKKRCYDNLSQCDAKTLGYINWAEMHAGEIGI</sequence>
<name>A0ABU1BKN6_9BURK</name>